<evidence type="ECO:0000256" key="2">
    <source>
        <dbReference type="ARBA" id="ARBA00022737"/>
    </source>
</evidence>
<evidence type="ECO:0000259" key="9">
    <source>
        <dbReference type="PROSITE" id="PS50157"/>
    </source>
</evidence>
<evidence type="ECO:0000313" key="11">
    <source>
        <dbReference type="Proteomes" id="UP001227230"/>
    </source>
</evidence>
<feature type="region of interest" description="Disordered" evidence="8">
    <location>
        <begin position="103"/>
        <end position="134"/>
    </location>
</feature>
<dbReference type="InterPro" id="IPR013087">
    <property type="entry name" value="Znf_C2H2_type"/>
</dbReference>
<keyword evidence="6" id="KW-0804">Transcription</keyword>
<evidence type="ECO:0000256" key="4">
    <source>
        <dbReference type="ARBA" id="ARBA00022833"/>
    </source>
</evidence>
<keyword evidence="1" id="KW-0479">Metal-binding</keyword>
<evidence type="ECO:0000256" key="3">
    <source>
        <dbReference type="ARBA" id="ARBA00022771"/>
    </source>
</evidence>
<feature type="domain" description="C2H2-type" evidence="9">
    <location>
        <begin position="137"/>
        <end position="159"/>
    </location>
</feature>
<protein>
    <recommendedName>
        <fullName evidence="9">C2H2-type domain-containing protein</fullName>
    </recommendedName>
</protein>
<feature type="compositionally biased region" description="Low complexity" evidence="8">
    <location>
        <begin position="113"/>
        <end position="129"/>
    </location>
</feature>
<dbReference type="InterPro" id="IPR044653">
    <property type="entry name" value="AZF1/2/3-like"/>
</dbReference>
<keyword evidence="4" id="KW-0862">Zinc</keyword>
<dbReference type="Gene3D" id="3.30.160.60">
    <property type="entry name" value="Classic Zinc Finger"/>
    <property type="match status" value="1"/>
</dbReference>
<dbReference type="SUPFAM" id="SSF57667">
    <property type="entry name" value="beta-beta-alpha zinc fingers"/>
    <property type="match status" value="1"/>
</dbReference>
<dbReference type="PROSITE" id="PS00028">
    <property type="entry name" value="ZINC_FINGER_C2H2_1"/>
    <property type="match status" value="2"/>
</dbReference>
<evidence type="ECO:0000256" key="7">
    <source>
        <dbReference type="PROSITE-ProRule" id="PRU00042"/>
    </source>
</evidence>
<evidence type="ECO:0000256" key="8">
    <source>
        <dbReference type="SAM" id="MobiDB-lite"/>
    </source>
</evidence>
<keyword evidence="3 7" id="KW-0863">Zinc-finger</keyword>
<dbReference type="PANTHER" id="PTHR45988:SF90">
    <property type="entry name" value="ZINC FINGER PROTEIN ZAT10-LIKE"/>
    <property type="match status" value="1"/>
</dbReference>
<name>A0ABY9BMQ2_VITVI</name>
<dbReference type="EMBL" id="CP126650">
    <property type="protein sequence ID" value="WJZ84010.1"/>
    <property type="molecule type" value="Genomic_DNA"/>
</dbReference>
<evidence type="ECO:0000256" key="6">
    <source>
        <dbReference type="ARBA" id="ARBA00023163"/>
    </source>
</evidence>
<accession>A0ABY9BMQ2</accession>
<dbReference type="PANTHER" id="PTHR45988">
    <property type="entry name" value="C2H2 TYPE ZINC FINGER TRANSCRIPTION FACTOR FAMILY-RELATED"/>
    <property type="match status" value="1"/>
</dbReference>
<feature type="region of interest" description="Disordered" evidence="8">
    <location>
        <begin position="201"/>
        <end position="235"/>
    </location>
</feature>
<dbReference type="Proteomes" id="UP001227230">
    <property type="component" value="Chromosome 3"/>
</dbReference>
<dbReference type="PROSITE" id="PS50157">
    <property type="entry name" value="ZINC_FINGER_C2H2_2"/>
    <property type="match status" value="2"/>
</dbReference>
<evidence type="ECO:0000256" key="1">
    <source>
        <dbReference type="ARBA" id="ARBA00022723"/>
    </source>
</evidence>
<keyword evidence="2" id="KW-0677">Repeat</keyword>
<dbReference type="InterPro" id="IPR036236">
    <property type="entry name" value="Znf_C2H2_sf"/>
</dbReference>
<sequence>MALEALNSPTTMSPTFKFEEAELHSLEPWTKRKRSRRPRFENPSTEEEYLALCLIMLARGGATTREESPMPLRAVPPPPPLNLSYKCNVCNKAFSSYQALGGHKASHRKSSTDDASTSANTTTTAGSSALNPSGKTHECSICHRTFPTGQALGGHKRCHYDGGSSGVTSSEGAVSSHSHRDFDLNLPALPDFWPRFRVDGGRKSQTGVEQEVESPLPAKKPRFLFPVGDMNSSHE</sequence>
<keyword evidence="11" id="KW-1185">Reference proteome</keyword>
<proteinExistence type="predicted"/>
<organism evidence="10 11">
    <name type="scientific">Vitis vinifera</name>
    <name type="common">Grape</name>
    <dbReference type="NCBI Taxonomy" id="29760"/>
    <lineage>
        <taxon>Eukaryota</taxon>
        <taxon>Viridiplantae</taxon>
        <taxon>Streptophyta</taxon>
        <taxon>Embryophyta</taxon>
        <taxon>Tracheophyta</taxon>
        <taxon>Spermatophyta</taxon>
        <taxon>Magnoliopsida</taxon>
        <taxon>eudicotyledons</taxon>
        <taxon>Gunneridae</taxon>
        <taxon>Pentapetalae</taxon>
        <taxon>rosids</taxon>
        <taxon>Vitales</taxon>
        <taxon>Vitaceae</taxon>
        <taxon>Viteae</taxon>
        <taxon>Vitis</taxon>
    </lineage>
</organism>
<evidence type="ECO:0000313" key="10">
    <source>
        <dbReference type="EMBL" id="WJZ84010.1"/>
    </source>
</evidence>
<evidence type="ECO:0000256" key="5">
    <source>
        <dbReference type="ARBA" id="ARBA00023015"/>
    </source>
</evidence>
<feature type="domain" description="C2H2-type" evidence="9">
    <location>
        <begin position="85"/>
        <end position="112"/>
    </location>
</feature>
<dbReference type="SMART" id="SM00355">
    <property type="entry name" value="ZnF_C2H2"/>
    <property type="match status" value="2"/>
</dbReference>
<keyword evidence="5" id="KW-0805">Transcription regulation</keyword>
<gene>
    <name evidence="10" type="ORF">VitviT2T_003641</name>
</gene>
<dbReference type="Pfam" id="PF13912">
    <property type="entry name" value="zf-C2H2_6"/>
    <property type="match status" value="2"/>
</dbReference>
<reference evidence="10 11" key="1">
    <citation type="journal article" date="2023" name="Hortic Res">
        <title>The complete reference genome for grapevine (Vitis vinifera L.) genetics and breeding.</title>
        <authorList>
            <person name="Shi X."/>
            <person name="Cao S."/>
            <person name="Wang X."/>
            <person name="Huang S."/>
            <person name="Wang Y."/>
            <person name="Liu Z."/>
            <person name="Liu W."/>
            <person name="Leng X."/>
            <person name="Peng Y."/>
            <person name="Wang N."/>
            <person name="Wang Y."/>
            <person name="Ma Z."/>
            <person name="Xu X."/>
            <person name="Zhang F."/>
            <person name="Xue H."/>
            <person name="Zhong H."/>
            <person name="Wang Y."/>
            <person name="Zhang K."/>
            <person name="Velt A."/>
            <person name="Avia K."/>
            <person name="Holtgrawe D."/>
            <person name="Grimplet J."/>
            <person name="Matus J.T."/>
            <person name="Ware D."/>
            <person name="Wu X."/>
            <person name="Wang H."/>
            <person name="Liu C."/>
            <person name="Fang Y."/>
            <person name="Rustenholz C."/>
            <person name="Cheng Z."/>
            <person name="Xiao H."/>
            <person name="Zhou Y."/>
        </authorList>
    </citation>
    <scope>NUCLEOTIDE SEQUENCE [LARGE SCALE GENOMIC DNA]</scope>
    <source>
        <strain evidence="11">cv. Pinot noir / PN40024</strain>
        <tissue evidence="10">Leaf</tissue>
    </source>
</reference>